<evidence type="ECO:0000313" key="7">
    <source>
        <dbReference type="EMBL" id="QGG46997.1"/>
    </source>
</evidence>
<comment type="similarity">
    <text evidence="2">Belongs to the ParB family.</text>
</comment>
<dbReference type="Pfam" id="PF02195">
    <property type="entry name" value="ParB_N"/>
    <property type="match status" value="1"/>
</dbReference>
<feature type="region of interest" description="Disordered" evidence="5">
    <location>
        <begin position="241"/>
        <end position="265"/>
    </location>
</feature>
<reference evidence="8" key="1">
    <citation type="submission" date="2019-11" db="EMBL/GenBank/DDBJ databases">
        <title>Genome sequence of Heliorestis convoluta strain HH, an alkaliphilic and minimalistic phototrophic bacterium from a soda lake in Egypt.</title>
        <authorList>
            <person name="Dewey E.D."/>
            <person name="Stokes L.M."/>
            <person name="Burchell B.M."/>
            <person name="Shaffer K.N."/>
            <person name="Huntington A.M."/>
            <person name="Baker J.M."/>
            <person name="Nadendla S."/>
            <person name="Giglio M.G."/>
            <person name="Touchman J.W."/>
            <person name="Blankenship R.E."/>
            <person name="Madigan M.T."/>
            <person name="Sattley W.M."/>
        </authorList>
    </citation>
    <scope>NUCLEOTIDE SEQUENCE [LARGE SCALE GENOMIC DNA]</scope>
    <source>
        <strain evidence="8">HH</strain>
    </source>
</reference>
<dbReference type="CDD" id="cd00093">
    <property type="entry name" value="HTH_XRE"/>
    <property type="match status" value="1"/>
</dbReference>
<dbReference type="GO" id="GO:0003677">
    <property type="term" value="F:DNA binding"/>
    <property type="evidence" value="ECO:0007669"/>
    <property type="project" value="UniProtKB-KW"/>
</dbReference>
<feature type="domain" description="HTH cro/C1-type" evidence="6">
    <location>
        <begin position="140"/>
        <end position="167"/>
    </location>
</feature>
<dbReference type="InterPro" id="IPR036086">
    <property type="entry name" value="ParB/Sulfiredoxin_sf"/>
</dbReference>
<dbReference type="InterPro" id="IPR050336">
    <property type="entry name" value="Chromosome_partition/occlusion"/>
</dbReference>
<accession>A0A5Q2MX19</accession>
<evidence type="ECO:0000256" key="2">
    <source>
        <dbReference type="ARBA" id="ARBA00006295"/>
    </source>
</evidence>
<dbReference type="NCBIfam" id="TIGR00180">
    <property type="entry name" value="parB_part"/>
    <property type="match status" value="1"/>
</dbReference>
<evidence type="ECO:0000313" key="8">
    <source>
        <dbReference type="Proteomes" id="UP000366051"/>
    </source>
</evidence>
<dbReference type="PROSITE" id="PS50943">
    <property type="entry name" value="HTH_CROC1"/>
    <property type="match status" value="1"/>
</dbReference>
<dbReference type="AlphaFoldDB" id="A0A5Q2MX19"/>
<gene>
    <name evidence="7" type="ORF">FTV88_0840</name>
</gene>
<keyword evidence="3" id="KW-0159">Chromosome partition</keyword>
<evidence type="ECO:0000256" key="5">
    <source>
        <dbReference type="SAM" id="MobiDB-lite"/>
    </source>
</evidence>
<evidence type="ECO:0000259" key="6">
    <source>
        <dbReference type="PROSITE" id="PS50943"/>
    </source>
</evidence>
<dbReference type="GO" id="GO:0045881">
    <property type="term" value="P:positive regulation of sporulation resulting in formation of a cellular spore"/>
    <property type="evidence" value="ECO:0007669"/>
    <property type="project" value="TreeGrafter"/>
</dbReference>
<evidence type="ECO:0000256" key="1">
    <source>
        <dbReference type="ARBA" id="ARBA00004453"/>
    </source>
</evidence>
<evidence type="ECO:0000256" key="3">
    <source>
        <dbReference type="ARBA" id="ARBA00022829"/>
    </source>
</evidence>
<dbReference type="InterPro" id="IPR001387">
    <property type="entry name" value="Cro/C1-type_HTH"/>
</dbReference>
<dbReference type="PANTHER" id="PTHR33375:SF1">
    <property type="entry name" value="CHROMOSOME-PARTITIONING PROTEIN PARB-RELATED"/>
    <property type="match status" value="1"/>
</dbReference>
<dbReference type="Pfam" id="PF23552">
    <property type="entry name" value="ParB_C"/>
    <property type="match status" value="1"/>
</dbReference>
<dbReference type="GO" id="GO:0007059">
    <property type="term" value="P:chromosome segregation"/>
    <property type="evidence" value="ECO:0007669"/>
    <property type="project" value="UniProtKB-KW"/>
</dbReference>
<dbReference type="InterPro" id="IPR041468">
    <property type="entry name" value="HTH_ParB/Spo0J"/>
</dbReference>
<name>A0A5Q2MX19_9FIRM</name>
<dbReference type="KEGG" id="hcv:FTV88_0840"/>
<feature type="compositionally biased region" description="Basic and acidic residues" evidence="5">
    <location>
        <begin position="253"/>
        <end position="265"/>
    </location>
</feature>
<evidence type="ECO:0000256" key="4">
    <source>
        <dbReference type="ARBA" id="ARBA00023125"/>
    </source>
</evidence>
<dbReference type="InterPro" id="IPR004437">
    <property type="entry name" value="ParB/RepB/Spo0J"/>
</dbReference>
<dbReference type="PANTHER" id="PTHR33375">
    <property type="entry name" value="CHROMOSOME-PARTITIONING PROTEIN PARB-RELATED"/>
    <property type="match status" value="1"/>
</dbReference>
<dbReference type="EMBL" id="CP045875">
    <property type="protein sequence ID" value="QGG46997.1"/>
    <property type="molecule type" value="Genomic_DNA"/>
</dbReference>
<dbReference type="CDD" id="cd16393">
    <property type="entry name" value="SPO0J_N"/>
    <property type="match status" value="1"/>
</dbReference>
<keyword evidence="8" id="KW-1185">Reference proteome</keyword>
<dbReference type="SMART" id="SM00470">
    <property type="entry name" value="ParB"/>
    <property type="match status" value="1"/>
</dbReference>
<dbReference type="Proteomes" id="UP000366051">
    <property type="component" value="Chromosome"/>
</dbReference>
<proteinExistence type="inferred from homology"/>
<dbReference type="GO" id="GO:0009295">
    <property type="term" value="C:nucleoid"/>
    <property type="evidence" value="ECO:0007669"/>
    <property type="project" value="UniProtKB-SubCell"/>
</dbReference>
<keyword evidence="4" id="KW-0238">DNA-binding</keyword>
<dbReference type="Pfam" id="PF17762">
    <property type="entry name" value="HTH_ParB"/>
    <property type="match status" value="1"/>
</dbReference>
<comment type="subcellular location">
    <subcellularLocation>
        <location evidence="1">Cytoplasm</location>
        <location evidence="1">Nucleoid</location>
    </subcellularLocation>
</comment>
<sequence length="323" mass="37042">MAKKGLGRSLGKGLDALIPSLPQIKQEEDDQKEEVSEITLEQIDPNPEQPRKNFEPEALAELASSIQEHGLIQPLVVRSVGKGRYQLIVGERRWRACKSIGLNKVPVIIKNWDDQKVAEIALIENIQRKNLTPVEEAEAFRSLLEDFSLTQEELAKRVGKSRTYITNSLRLLQLNEKVQSMINMGQITTGHAKAIMALSDGQDQELMAQTVLEEGWSVRKTEDQIREKLGREKKVKEPLDENNRGYGEVTVNPKDKDIPDKGRAEKRTYKDPEIIALEERMRTWLKTQVKIKHYGEKGTIEISYYSLEDLQRVFDCFFDEQEK</sequence>
<dbReference type="InterPro" id="IPR057240">
    <property type="entry name" value="ParB_dimer_C"/>
</dbReference>
<dbReference type="Gene3D" id="3.90.1530.30">
    <property type="match status" value="1"/>
</dbReference>
<organism evidence="7 8">
    <name type="scientific">Heliorestis convoluta</name>
    <dbReference type="NCBI Taxonomy" id="356322"/>
    <lineage>
        <taxon>Bacteria</taxon>
        <taxon>Bacillati</taxon>
        <taxon>Bacillota</taxon>
        <taxon>Clostridia</taxon>
        <taxon>Eubacteriales</taxon>
        <taxon>Heliobacteriaceae</taxon>
        <taxon>Heliorestis</taxon>
    </lineage>
</organism>
<protein>
    <submittedName>
        <fullName evidence="7">ParB/RepB/Spo0J family partition protein</fullName>
    </submittedName>
</protein>
<dbReference type="FunFam" id="1.10.10.2830:FF:000001">
    <property type="entry name" value="Chromosome partitioning protein ParB"/>
    <property type="match status" value="1"/>
</dbReference>
<dbReference type="FunFam" id="3.90.1530.30:FF:000001">
    <property type="entry name" value="Chromosome partitioning protein ParB"/>
    <property type="match status" value="1"/>
</dbReference>
<dbReference type="GO" id="GO:0005694">
    <property type="term" value="C:chromosome"/>
    <property type="evidence" value="ECO:0007669"/>
    <property type="project" value="TreeGrafter"/>
</dbReference>
<dbReference type="Gene3D" id="1.10.10.2830">
    <property type="match status" value="1"/>
</dbReference>
<dbReference type="InterPro" id="IPR003115">
    <property type="entry name" value="ParB_N"/>
</dbReference>
<dbReference type="SUPFAM" id="SSF110849">
    <property type="entry name" value="ParB/Sulfiredoxin"/>
    <property type="match status" value="1"/>
</dbReference>
<dbReference type="RefSeq" id="WP_243137288.1">
    <property type="nucleotide sequence ID" value="NZ_CP045875.1"/>
</dbReference>